<reference evidence="1" key="1">
    <citation type="submission" date="2019-02" db="EMBL/GenBank/DDBJ databases">
        <authorList>
            <person name="Li S.-H."/>
        </authorList>
    </citation>
    <scope>NUCLEOTIDE SEQUENCE</scope>
    <source>
        <strain evidence="1">IMCC11814</strain>
    </source>
</reference>
<keyword evidence="2" id="KW-1185">Reference proteome</keyword>
<dbReference type="PANTHER" id="PTHR40257">
    <property type="match status" value="1"/>
</dbReference>
<protein>
    <submittedName>
        <fullName evidence="1">DUF1330 domain-containing protein</fullName>
    </submittedName>
</protein>
<dbReference type="Gene3D" id="3.30.70.100">
    <property type="match status" value="1"/>
</dbReference>
<dbReference type="Proteomes" id="UP001143304">
    <property type="component" value="Unassembled WGS sequence"/>
</dbReference>
<evidence type="ECO:0000313" key="1">
    <source>
        <dbReference type="EMBL" id="MCX2977091.1"/>
    </source>
</evidence>
<sequence>MEVNNKVYPNEAQIKGFLEPDAQGPICMVNLLKFKQVAEYEDGRDTSLTGEEAYRLYEHGVKKLLQGVGGCIGFEGEVERLALGEVEDLWDLVALAVWPSRRVMLEVMQSKEMQEISEHRSAGLAGQLNIETTQFEGQWLDREAS</sequence>
<dbReference type="EMBL" id="SHNO01000001">
    <property type="protein sequence ID" value="MCX2977091.1"/>
    <property type="molecule type" value="Genomic_DNA"/>
</dbReference>
<evidence type="ECO:0000313" key="2">
    <source>
        <dbReference type="Proteomes" id="UP001143304"/>
    </source>
</evidence>
<dbReference type="RefSeq" id="WP_279248820.1">
    <property type="nucleotide sequence ID" value="NZ_SHNO01000001.1"/>
</dbReference>
<dbReference type="SUPFAM" id="SSF54909">
    <property type="entry name" value="Dimeric alpha+beta barrel"/>
    <property type="match status" value="1"/>
</dbReference>
<organism evidence="1 2">
    <name type="scientific">Candidatus Marimicrobium litorale</name>
    <dbReference type="NCBI Taxonomy" id="2518991"/>
    <lineage>
        <taxon>Bacteria</taxon>
        <taxon>Pseudomonadati</taxon>
        <taxon>Pseudomonadota</taxon>
        <taxon>Gammaproteobacteria</taxon>
        <taxon>Cellvibrionales</taxon>
        <taxon>Halieaceae</taxon>
        <taxon>Marimicrobium</taxon>
    </lineage>
</organism>
<dbReference type="InterPro" id="IPR011008">
    <property type="entry name" value="Dimeric_a/b-barrel"/>
</dbReference>
<proteinExistence type="predicted"/>
<accession>A0ABT3T4A9</accession>
<dbReference type="PANTHER" id="PTHR40257:SF1">
    <property type="entry name" value="DUF1330 DOMAIN-CONTAINING PROTEIN"/>
    <property type="match status" value="1"/>
</dbReference>
<name>A0ABT3T4A9_9GAMM</name>
<gene>
    <name evidence="1" type="ORF">EYC82_06955</name>
</gene>
<comment type="caution">
    <text evidence="1">The sequence shown here is derived from an EMBL/GenBank/DDBJ whole genome shotgun (WGS) entry which is preliminary data.</text>
</comment>